<feature type="domain" description="FP protein N-terminal" evidence="1">
    <location>
        <begin position="3"/>
        <end position="88"/>
    </location>
</feature>
<keyword evidence="4" id="KW-1185">Reference proteome</keyword>
<evidence type="ECO:0000259" key="2">
    <source>
        <dbReference type="Pfam" id="PF25298"/>
    </source>
</evidence>
<dbReference type="Proteomes" id="UP000823941">
    <property type="component" value="Chromosome 31"/>
</dbReference>
<comment type="caution">
    <text evidence="3">The sequence shown here is derived from an EMBL/GenBank/DDBJ whole genome shotgun (WGS) entry which is preliminary data.</text>
</comment>
<proteinExistence type="predicted"/>
<dbReference type="Pfam" id="PF25298">
    <property type="entry name" value="Baculo_FP_2nd"/>
    <property type="match status" value="1"/>
</dbReference>
<organism evidence="3 4">
    <name type="scientific">Plutella xylostella</name>
    <name type="common">Diamondback moth</name>
    <name type="synonym">Plutella maculipennis</name>
    <dbReference type="NCBI Taxonomy" id="51655"/>
    <lineage>
        <taxon>Eukaryota</taxon>
        <taxon>Metazoa</taxon>
        <taxon>Ecdysozoa</taxon>
        <taxon>Arthropoda</taxon>
        <taxon>Hexapoda</taxon>
        <taxon>Insecta</taxon>
        <taxon>Pterygota</taxon>
        <taxon>Neoptera</taxon>
        <taxon>Endopterygota</taxon>
        <taxon>Lepidoptera</taxon>
        <taxon>Glossata</taxon>
        <taxon>Ditrysia</taxon>
        <taxon>Yponomeutoidea</taxon>
        <taxon>Plutellidae</taxon>
        <taxon>Plutella</taxon>
    </lineage>
</organism>
<dbReference type="Pfam" id="PF03258">
    <property type="entry name" value="Baculo_FP"/>
    <property type="match status" value="1"/>
</dbReference>
<feature type="domain" description="FP protein C-terminal" evidence="2">
    <location>
        <begin position="96"/>
        <end position="148"/>
    </location>
</feature>
<dbReference type="EMBL" id="JAHIBW010000031">
    <property type="protein sequence ID" value="KAG7295361.1"/>
    <property type="molecule type" value="Genomic_DNA"/>
</dbReference>
<accession>A0ABQ7PQV6</accession>
<protein>
    <submittedName>
        <fullName evidence="3">Uncharacterized protein</fullName>
    </submittedName>
</protein>
<evidence type="ECO:0000259" key="1">
    <source>
        <dbReference type="Pfam" id="PF03258"/>
    </source>
</evidence>
<name>A0ABQ7PQV6_PLUXY</name>
<reference evidence="3 4" key="1">
    <citation type="submission" date="2021-06" db="EMBL/GenBank/DDBJ databases">
        <title>A haploid diamondback moth (Plutella xylostella L.) genome assembly resolves 31 chromosomes and identifies a diamide resistance mutation.</title>
        <authorList>
            <person name="Ward C.M."/>
            <person name="Perry K.D."/>
            <person name="Baker G."/>
            <person name="Powis K."/>
            <person name="Heckel D.G."/>
            <person name="Baxter S.W."/>
        </authorList>
    </citation>
    <scope>NUCLEOTIDE SEQUENCE [LARGE SCALE GENOMIC DNA]</scope>
    <source>
        <strain evidence="3 4">LV</strain>
        <tissue evidence="3">Single pupa</tissue>
    </source>
</reference>
<evidence type="ECO:0000313" key="4">
    <source>
        <dbReference type="Proteomes" id="UP000823941"/>
    </source>
</evidence>
<evidence type="ECO:0000313" key="3">
    <source>
        <dbReference type="EMBL" id="KAG7295361.1"/>
    </source>
</evidence>
<sequence length="154" mass="17515">MINNCVEIIGIDENADVQNTVKSISTKIKQNHSDIIKVYRKKASRPSGNNKPSPIIVSLAEGCRDKWLEAAKATRISSKDLGMQGDSQVYIRESLTPNNAFLLWKAKMALRNTEICRFVWCKNGIVMARRAEKEKPYAIRSIKDIEKLEHDLKK</sequence>
<dbReference type="InterPro" id="IPR057251">
    <property type="entry name" value="FP_C"/>
</dbReference>
<dbReference type="InterPro" id="IPR004941">
    <property type="entry name" value="FP_N"/>
</dbReference>
<gene>
    <name evidence="3" type="ORF">JYU34_022400</name>
</gene>